<dbReference type="InterPro" id="IPR015943">
    <property type="entry name" value="WD40/YVTN_repeat-like_dom_sf"/>
</dbReference>
<dbReference type="InterPro" id="IPR013979">
    <property type="entry name" value="TIF_beta_prop-like"/>
</dbReference>
<feature type="domain" description="Translation initiation factor beta propellor-like" evidence="5">
    <location>
        <begin position="201"/>
        <end position="352"/>
    </location>
</feature>
<dbReference type="GO" id="GO:0042393">
    <property type="term" value="F:histone binding"/>
    <property type="evidence" value="ECO:0007669"/>
    <property type="project" value="EnsemblFungi"/>
</dbReference>
<protein>
    <submittedName>
        <fullName evidence="7">Uncharacterized protein</fullName>
    </submittedName>
</protein>
<keyword evidence="8" id="KW-1185">Reference proteome</keyword>
<keyword evidence="2" id="KW-0677">Repeat</keyword>
<evidence type="ECO:0000256" key="3">
    <source>
        <dbReference type="ARBA" id="ARBA00022853"/>
    </source>
</evidence>
<dbReference type="GO" id="GO:0033186">
    <property type="term" value="C:CAF-1 complex"/>
    <property type="evidence" value="ECO:0007669"/>
    <property type="project" value="EnsemblFungi"/>
</dbReference>
<evidence type="ECO:0000256" key="2">
    <source>
        <dbReference type="ARBA" id="ARBA00022737"/>
    </source>
</evidence>
<dbReference type="GO" id="GO:0006335">
    <property type="term" value="P:DNA replication-dependent chromatin assembly"/>
    <property type="evidence" value="ECO:0007669"/>
    <property type="project" value="EnsemblFungi"/>
</dbReference>
<dbReference type="PROSITE" id="PS50294">
    <property type="entry name" value="WD_REPEATS_REGION"/>
    <property type="match status" value="1"/>
</dbReference>
<dbReference type="Pfam" id="PF08662">
    <property type="entry name" value="eIF2A"/>
    <property type="match status" value="1"/>
</dbReference>
<dbReference type="STRING" id="436907.A7TLJ9"/>
<reference evidence="7 8" key="1">
    <citation type="journal article" date="2007" name="Proc. Natl. Acad. Sci. U.S.A.">
        <title>Independent sorting-out of thousands of duplicated gene pairs in two yeast species descended from a whole-genome duplication.</title>
        <authorList>
            <person name="Scannell D.R."/>
            <person name="Frank A.C."/>
            <person name="Conant G.C."/>
            <person name="Byrne K.P."/>
            <person name="Woolfit M."/>
            <person name="Wolfe K.H."/>
        </authorList>
    </citation>
    <scope>NUCLEOTIDE SEQUENCE [LARGE SCALE GENOMIC DNA]</scope>
    <source>
        <strain evidence="8">ATCC 22028 / DSM 70294 / BCRC 21397 / CBS 2163 / NBRC 10782 / NRRL Y-8283 / UCD 57-17</strain>
    </source>
</reference>
<evidence type="ECO:0000259" key="6">
    <source>
        <dbReference type="Pfam" id="PF12265"/>
    </source>
</evidence>
<dbReference type="Gene3D" id="2.130.10.10">
    <property type="entry name" value="YVTN repeat-like/Quinoprotein amine dehydrogenase"/>
    <property type="match status" value="1"/>
</dbReference>
<dbReference type="SMART" id="SM00320">
    <property type="entry name" value="WD40"/>
    <property type="match status" value="6"/>
</dbReference>
<dbReference type="GO" id="GO:0005737">
    <property type="term" value="C:cytoplasm"/>
    <property type="evidence" value="ECO:0007669"/>
    <property type="project" value="EnsemblFungi"/>
</dbReference>
<evidence type="ECO:0000313" key="8">
    <source>
        <dbReference type="Proteomes" id="UP000000267"/>
    </source>
</evidence>
<evidence type="ECO:0000256" key="4">
    <source>
        <dbReference type="PROSITE-ProRule" id="PRU00221"/>
    </source>
</evidence>
<dbReference type="AlphaFoldDB" id="A7TLJ9"/>
<dbReference type="Pfam" id="PF00400">
    <property type="entry name" value="WD40"/>
    <property type="match status" value="1"/>
</dbReference>
<dbReference type="GO" id="GO:0005634">
    <property type="term" value="C:nucleus"/>
    <property type="evidence" value="ECO:0007669"/>
    <property type="project" value="EnsemblFungi"/>
</dbReference>
<accession>A7TLJ9</accession>
<dbReference type="InterPro" id="IPR050459">
    <property type="entry name" value="WD_repeat_RBAP46/RBAP48/MSI1"/>
</dbReference>
<dbReference type="OrthoDB" id="427795at2759"/>
<keyword evidence="1 4" id="KW-0853">WD repeat</keyword>
<dbReference type="Pfam" id="PF12265">
    <property type="entry name" value="CAF1C_H4-bd"/>
    <property type="match status" value="1"/>
</dbReference>
<sequence length="417" mass="47166">MIEVIMDEQPFEQSSAIPKERQDRYTTWKKNTKLLYEYLNTNSNKWPSLTCQFFPDVNTKNDSHRILLSSFTSSLVPEDESLYITRISTLKHLSWASLNNFDLDEMEFKPDNSNIKLPPKNLTTELVIRFPNGDCNRARYLPQNPDLIAAASSDGSVYIFDRTKHGTAMHSRQSGFTQSYQAKLAVNNNSQSLNGENEALTIDWNHQKEGHLVVAYSDGHVKAWDITKYKRSDPVIKAPEYNYKLDESGCNDAVWMPEHNSLFAACSEDNRLSLFDTRDESNIIDISTSVHKGGINACRFNPRNSLLLASGDSIGNICLWDIRKKETPINILDHGSSISTIEWNPNLSTVLASAGQDDGLVKLWDAGSDKPVFIHGGHMLGVNDISWNMHDPWLMCSVSKDNSIQIWKPAHNLVELE</sequence>
<dbReference type="HOGENOM" id="CLU_020445_3_1_1"/>
<feature type="domain" description="Histone-binding protein RBBP4-like N-terminal" evidence="6">
    <location>
        <begin position="23"/>
        <end position="90"/>
    </location>
</feature>
<gene>
    <name evidence="7" type="ORF">Kpol_1024p39</name>
</gene>
<dbReference type="PANTHER" id="PTHR22850">
    <property type="entry name" value="WD40 REPEAT FAMILY"/>
    <property type="match status" value="1"/>
</dbReference>
<dbReference type="GO" id="GO:0000786">
    <property type="term" value="C:nucleosome"/>
    <property type="evidence" value="ECO:0007669"/>
    <property type="project" value="EnsemblFungi"/>
</dbReference>
<dbReference type="EMBL" id="DS480415">
    <property type="protein sequence ID" value="EDO16885.1"/>
    <property type="molecule type" value="Genomic_DNA"/>
</dbReference>
<dbReference type="SUPFAM" id="SSF50978">
    <property type="entry name" value="WD40 repeat-like"/>
    <property type="match status" value="1"/>
</dbReference>
<proteinExistence type="predicted"/>
<dbReference type="GeneID" id="5545069"/>
<name>A7TLJ9_VANPO</name>
<dbReference type="InterPro" id="IPR022052">
    <property type="entry name" value="Histone-bd_RBBP4-like_N"/>
</dbReference>
<dbReference type="InterPro" id="IPR036322">
    <property type="entry name" value="WD40_repeat_dom_sf"/>
</dbReference>
<dbReference type="PhylomeDB" id="A7TLJ9"/>
<dbReference type="Proteomes" id="UP000000267">
    <property type="component" value="Unassembled WGS sequence"/>
</dbReference>
<evidence type="ECO:0000313" key="7">
    <source>
        <dbReference type="EMBL" id="EDO16885.1"/>
    </source>
</evidence>
<dbReference type="InterPro" id="IPR001680">
    <property type="entry name" value="WD40_rpt"/>
</dbReference>
<keyword evidence="3" id="KW-0156">Chromatin regulator</keyword>
<organism evidence="8">
    <name type="scientific">Vanderwaltozyma polyspora (strain ATCC 22028 / DSM 70294 / BCRC 21397 / CBS 2163 / NBRC 10782 / NRRL Y-8283 / UCD 57-17)</name>
    <name type="common">Kluyveromyces polysporus</name>
    <dbReference type="NCBI Taxonomy" id="436907"/>
    <lineage>
        <taxon>Eukaryota</taxon>
        <taxon>Fungi</taxon>
        <taxon>Dikarya</taxon>
        <taxon>Ascomycota</taxon>
        <taxon>Saccharomycotina</taxon>
        <taxon>Saccharomycetes</taxon>
        <taxon>Saccharomycetales</taxon>
        <taxon>Saccharomycetaceae</taxon>
        <taxon>Vanderwaltozyma</taxon>
    </lineage>
</organism>
<evidence type="ECO:0000259" key="5">
    <source>
        <dbReference type="Pfam" id="PF08662"/>
    </source>
</evidence>
<dbReference type="eggNOG" id="KOG0264">
    <property type="taxonomic scope" value="Eukaryota"/>
</dbReference>
<dbReference type="InParanoid" id="A7TLJ9"/>
<dbReference type="RefSeq" id="XP_001644743.1">
    <property type="nucleotide sequence ID" value="XM_001644693.1"/>
</dbReference>
<dbReference type="OMA" id="MPQNPDV"/>
<dbReference type="FunCoup" id="A7TLJ9">
    <property type="interactions" value="97"/>
</dbReference>
<feature type="repeat" description="WD" evidence="4">
    <location>
        <begin position="331"/>
        <end position="374"/>
    </location>
</feature>
<dbReference type="KEGG" id="vpo:Kpol_1024p39"/>
<evidence type="ECO:0000256" key="1">
    <source>
        <dbReference type="ARBA" id="ARBA00022574"/>
    </source>
</evidence>
<dbReference type="PROSITE" id="PS50082">
    <property type="entry name" value="WD_REPEATS_2"/>
    <property type="match status" value="1"/>
</dbReference>